<dbReference type="eggNOG" id="COG1252">
    <property type="taxonomic scope" value="Bacteria"/>
</dbReference>
<evidence type="ECO:0000313" key="11">
    <source>
        <dbReference type="Proteomes" id="UP000025229"/>
    </source>
</evidence>
<dbReference type="GO" id="GO:0050136">
    <property type="term" value="F:NADH dehydrogenase (quinone) (non-electrogenic) activity"/>
    <property type="evidence" value="ECO:0007669"/>
    <property type="project" value="UniProtKB-EC"/>
</dbReference>
<dbReference type="KEGG" id="rrd:RradSPS_1181"/>
<keyword evidence="3" id="KW-0285">Flavoprotein</keyword>
<dbReference type="PRINTS" id="PR00411">
    <property type="entry name" value="PNDRDTASEI"/>
</dbReference>
<evidence type="ECO:0000313" key="10">
    <source>
        <dbReference type="EMBL" id="MDX5893871.1"/>
    </source>
</evidence>
<comment type="catalytic activity">
    <reaction evidence="7">
        <text>a quinone + NADH + H(+) = a quinol + NAD(+)</text>
        <dbReference type="Rhea" id="RHEA:46160"/>
        <dbReference type="ChEBI" id="CHEBI:15378"/>
        <dbReference type="ChEBI" id="CHEBI:24646"/>
        <dbReference type="ChEBI" id="CHEBI:57540"/>
        <dbReference type="ChEBI" id="CHEBI:57945"/>
        <dbReference type="ChEBI" id="CHEBI:132124"/>
        <dbReference type="EC" id="1.6.5.9"/>
    </reaction>
</comment>
<dbReference type="EMBL" id="CP007514">
    <property type="protein sequence ID" value="AHY46464.1"/>
    <property type="molecule type" value="Genomic_DNA"/>
</dbReference>
<organism evidence="9 11">
    <name type="scientific">Rubrobacter radiotolerans</name>
    <name type="common">Arthrobacter radiotolerans</name>
    <dbReference type="NCBI Taxonomy" id="42256"/>
    <lineage>
        <taxon>Bacteria</taxon>
        <taxon>Bacillati</taxon>
        <taxon>Actinomycetota</taxon>
        <taxon>Rubrobacteria</taxon>
        <taxon>Rubrobacterales</taxon>
        <taxon>Rubrobacteraceae</taxon>
        <taxon>Rubrobacter</taxon>
    </lineage>
</organism>
<dbReference type="InterPro" id="IPR045024">
    <property type="entry name" value="NDH-2"/>
</dbReference>
<dbReference type="Proteomes" id="UP000025229">
    <property type="component" value="Chromosome"/>
</dbReference>
<reference evidence="9 11" key="1">
    <citation type="submission" date="2014-03" db="EMBL/GenBank/DDBJ databases">
        <title>Complete genome sequence of the Radio-Resistant Rubrobacter radiotolerans RSPS-4.</title>
        <authorList>
            <person name="Egas C.C."/>
            <person name="Barroso C.C."/>
            <person name="Froufe H.J.C."/>
            <person name="Pacheco J.J."/>
            <person name="Albuquerque L.L."/>
            <person name="da Costa M.M.S."/>
        </authorList>
    </citation>
    <scope>NUCLEOTIDE SEQUENCE [LARGE SCALE GENOMIC DNA]</scope>
    <source>
        <strain evidence="9 11">RSPS-4</strain>
    </source>
</reference>
<name>A0A023X318_RUBRA</name>
<keyword evidence="5 10" id="KW-0560">Oxidoreductase</keyword>
<evidence type="ECO:0000256" key="4">
    <source>
        <dbReference type="ARBA" id="ARBA00022827"/>
    </source>
</evidence>
<dbReference type="PATRIC" id="fig|42256.3.peg.1195"/>
<dbReference type="RefSeq" id="WP_232226617.1">
    <property type="nucleotide sequence ID" value="NZ_CP007514.1"/>
</dbReference>
<comment type="similarity">
    <text evidence="1">Belongs to the NADH dehydrogenase family.</text>
</comment>
<dbReference type="EC" id="1.6.5.9" evidence="2"/>
<evidence type="ECO:0000313" key="9">
    <source>
        <dbReference type="EMBL" id="AHY46464.1"/>
    </source>
</evidence>
<dbReference type="Gene3D" id="3.50.50.100">
    <property type="match status" value="1"/>
</dbReference>
<sequence length="468" mass="51343">MSKLAKGGLALGGAVLGVAALRRVLNPPPRYAPWEKPRYRDFEKKVLVVGGGFGGYTAAKKVCEKIRDREDVGVLVLARDNFFTFWPMVPGIVSSDIDARNVAQPLRRSLIRNGASFRRAEVKGVDLENKRVISDADIDFPFDQLILSLGAQPNFFGIPGVEEHALSMRGVADAEHLRNRVIERFEEVSLTRGEVPDSKLTFVVIGAGATGVEIATEIHHLVHENLAPDYPNIDPNRVRIYLVEGLPQILPELDPALQKAARHRLHSQNIAVKTNTLAEEVTSDRVKLKGGEEIPSENVIWTAGARPNVLIEELGLPLDGRNGIKVDEYLRVEGHENVWAIGDCASVPDIRTKEEGGTDRPIPPNAQAAVQQGYVVADNVLAALDGDESRMRPFKYKPIGQLVELGSDFAVNEVMGVKFSGQLAALFWRAAYLVRLNSPQSRARIAADWLLGAFLKPAVTQLRGTSEN</sequence>
<keyword evidence="4" id="KW-0274">FAD</keyword>
<evidence type="ECO:0000256" key="3">
    <source>
        <dbReference type="ARBA" id="ARBA00022630"/>
    </source>
</evidence>
<dbReference type="Pfam" id="PF07992">
    <property type="entry name" value="Pyr_redox_2"/>
    <property type="match status" value="1"/>
</dbReference>
<feature type="domain" description="FAD/NAD(P)-binding" evidence="8">
    <location>
        <begin position="44"/>
        <end position="373"/>
    </location>
</feature>
<reference evidence="10" key="2">
    <citation type="submission" date="2023-11" db="EMBL/GenBank/DDBJ databases">
        <title>MicrobeMod: A computational toolkit for identifying prokaryotic methylation and restriction-modification with nanopore sequencing.</title>
        <authorList>
            <person name="Crits-Christoph A."/>
            <person name="Kang S.C."/>
            <person name="Lee H."/>
            <person name="Ostrov N."/>
        </authorList>
    </citation>
    <scope>NUCLEOTIDE SEQUENCE</scope>
    <source>
        <strain evidence="10">ATCC 51242</strain>
    </source>
</reference>
<dbReference type="AlphaFoldDB" id="A0A023X318"/>
<evidence type="ECO:0000259" key="8">
    <source>
        <dbReference type="Pfam" id="PF07992"/>
    </source>
</evidence>
<evidence type="ECO:0000256" key="1">
    <source>
        <dbReference type="ARBA" id="ARBA00005272"/>
    </source>
</evidence>
<keyword evidence="6" id="KW-0520">NAD</keyword>
<dbReference type="Proteomes" id="UP001281130">
    <property type="component" value="Unassembled WGS sequence"/>
</dbReference>
<dbReference type="SUPFAM" id="SSF51905">
    <property type="entry name" value="FAD/NAD(P)-binding domain"/>
    <property type="match status" value="2"/>
</dbReference>
<evidence type="ECO:0000256" key="5">
    <source>
        <dbReference type="ARBA" id="ARBA00023002"/>
    </source>
</evidence>
<dbReference type="EMBL" id="JAWXXX010000001">
    <property type="protein sequence ID" value="MDX5893871.1"/>
    <property type="molecule type" value="Genomic_DNA"/>
</dbReference>
<dbReference type="InterPro" id="IPR036188">
    <property type="entry name" value="FAD/NAD-bd_sf"/>
</dbReference>
<dbReference type="HOGENOM" id="CLU_021377_7_1_11"/>
<keyword evidence="11" id="KW-1185">Reference proteome</keyword>
<evidence type="ECO:0000256" key="2">
    <source>
        <dbReference type="ARBA" id="ARBA00012637"/>
    </source>
</evidence>
<gene>
    <name evidence="9" type="ORF">RradSPS_1181</name>
    <name evidence="10" type="ORF">SIL72_07480</name>
</gene>
<evidence type="ECO:0000256" key="7">
    <source>
        <dbReference type="ARBA" id="ARBA00047599"/>
    </source>
</evidence>
<dbReference type="PANTHER" id="PTHR43706:SF47">
    <property type="entry name" value="EXTERNAL NADH-UBIQUINONE OXIDOREDUCTASE 1, MITOCHONDRIAL-RELATED"/>
    <property type="match status" value="1"/>
</dbReference>
<protein>
    <recommendedName>
        <fullName evidence="2">NADH:ubiquinone reductase (non-electrogenic)</fullName>
        <ecNumber evidence="2">1.6.5.9</ecNumber>
    </recommendedName>
</protein>
<dbReference type="STRING" id="42256.RradSPS_1181"/>
<dbReference type="InterPro" id="IPR023753">
    <property type="entry name" value="FAD/NAD-binding_dom"/>
</dbReference>
<dbReference type="PANTHER" id="PTHR43706">
    <property type="entry name" value="NADH DEHYDROGENASE"/>
    <property type="match status" value="1"/>
</dbReference>
<accession>A0A023X318</accession>
<proteinExistence type="inferred from homology"/>
<evidence type="ECO:0000256" key="6">
    <source>
        <dbReference type="ARBA" id="ARBA00023027"/>
    </source>
</evidence>
<dbReference type="PRINTS" id="PR00368">
    <property type="entry name" value="FADPNR"/>
</dbReference>